<evidence type="ECO:0000313" key="8">
    <source>
        <dbReference type="Proteomes" id="UP000182063"/>
    </source>
</evidence>
<dbReference type="GO" id="GO:0004252">
    <property type="term" value="F:serine-type endopeptidase activity"/>
    <property type="evidence" value="ECO:0007669"/>
    <property type="project" value="UniProtKB-UniRule"/>
</dbReference>
<dbReference type="PROSITE" id="PS00138">
    <property type="entry name" value="SUBTILASE_SER"/>
    <property type="match status" value="1"/>
</dbReference>
<dbReference type="EMBL" id="CP018221">
    <property type="protein sequence ID" value="API60858.1"/>
    <property type="molecule type" value="Genomic_DNA"/>
</dbReference>
<gene>
    <name evidence="7" type="ORF">BSL82_00210</name>
</gene>
<dbReference type="GO" id="GO:0006508">
    <property type="term" value="P:proteolysis"/>
    <property type="evidence" value="ECO:0007669"/>
    <property type="project" value="UniProtKB-KW"/>
</dbReference>
<name>A0A1L3ZZ05_9SPHN</name>
<evidence type="ECO:0000256" key="1">
    <source>
        <dbReference type="ARBA" id="ARBA00011073"/>
    </source>
</evidence>
<keyword evidence="4 5" id="KW-0720">Serine protease</keyword>
<dbReference type="PANTHER" id="PTHR43806:SF11">
    <property type="entry name" value="CEREVISIN-RELATED"/>
    <property type="match status" value="1"/>
</dbReference>
<feature type="active site" description="Charge relay system" evidence="5">
    <location>
        <position position="361"/>
    </location>
</feature>
<evidence type="ECO:0000256" key="3">
    <source>
        <dbReference type="ARBA" id="ARBA00022801"/>
    </source>
</evidence>
<dbReference type="InterPro" id="IPR036852">
    <property type="entry name" value="Peptidase_S8/S53_dom_sf"/>
</dbReference>
<feature type="active site" description="Charge relay system" evidence="5">
    <location>
        <position position="180"/>
    </location>
</feature>
<dbReference type="OrthoDB" id="5405281at2"/>
<dbReference type="STRING" id="1921510.BSL82_00210"/>
<evidence type="ECO:0000259" key="6">
    <source>
        <dbReference type="Pfam" id="PF00082"/>
    </source>
</evidence>
<evidence type="ECO:0000256" key="4">
    <source>
        <dbReference type="ARBA" id="ARBA00022825"/>
    </source>
</evidence>
<dbReference type="CDD" id="cd05561">
    <property type="entry name" value="Peptidases_S8_4"/>
    <property type="match status" value="1"/>
</dbReference>
<evidence type="ECO:0000256" key="5">
    <source>
        <dbReference type="PROSITE-ProRule" id="PRU01240"/>
    </source>
</evidence>
<protein>
    <recommendedName>
        <fullName evidence="6">Peptidase S8/S53 domain-containing protein</fullName>
    </recommendedName>
</protein>
<dbReference type="InterPro" id="IPR023828">
    <property type="entry name" value="Peptidase_S8_Ser-AS"/>
</dbReference>
<organism evidence="7 8">
    <name type="scientific">Tardibacter chloracetimidivorans</name>
    <dbReference type="NCBI Taxonomy" id="1921510"/>
    <lineage>
        <taxon>Bacteria</taxon>
        <taxon>Pseudomonadati</taxon>
        <taxon>Pseudomonadota</taxon>
        <taxon>Alphaproteobacteria</taxon>
        <taxon>Sphingomonadales</taxon>
        <taxon>Sphingomonadaceae</taxon>
        <taxon>Tardibacter</taxon>
    </lineage>
</organism>
<dbReference type="InterPro" id="IPR000209">
    <property type="entry name" value="Peptidase_S8/S53_dom"/>
</dbReference>
<dbReference type="InterPro" id="IPR050131">
    <property type="entry name" value="Peptidase_S8_subtilisin-like"/>
</dbReference>
<dbReference type="Pfam" id="PF00082">
    <property type="entry name" value="Peptidase_S8"/>
    <property type="match status" value="1"/>
</dbReference>
<keyword evidence="2 5" id="KW-0645">Protease</keyword>
<feature type="domain" description="Peptidase S8/S53" evidence="6">
    <location>
        <begin position="207"/>
        <end position="375"/>
    </location>
</feature>
<reference evidence="8" key="1">
    <citation type="submission" date="2016-11" db="EMBL/GenBank/DDBJ databases">
        <title>Complete Genome Sequence of alachlor-degrading Sphingomonas sp. strain JJ-A5.</title>
        <authorList>
            <person name="Lee H."/>
            <person name="Ka J.-O."/>
        </authorList>
    </citation>
    <scope>NUCLEOTIDE SEQUENCE [LARGE SCALE GENOMIC DNA]</scope>
    <source>
        <strain evidence="8">JJ-A5</strain>
    </source>
</reference>
<dbReference type="AlphaFoldDB" id="A0A1L3ZZ05"/>
<keyword evidence="8" id="KW-1185">Reference proteome</keyword>
<feature type="active site" description="Charge relay system" evidence="5">
    <location>
        <position position="209"/>
    </location>
</feature>
<dbReference type="Proteomes" id="UP000182063">
    <property type="component" value="Chromosome"/>
</dbReference>
<evidence type="ECO:0000256" key="2">
    <source>
        <dbReference type="ARBA" id="ARBA00022670"/>
    </source>
</evidence>
<dbReference type="KEGG" id="sphj:BSL82_00210"/>
<accession>A0A1L3ZZ05</accession>
<proteinExistence type="inferred from homology"/>
<dbReference type="PANTHER" id="PTHR43806">
    <property type="entry name" value="PEPTIDASE S8"/>
    <property type="match status" value="1"/>
</dbReference>
<dbReference type="SUPFAM" id="SSF52743">
    <property type="entry name" value="Subtilisin-like"/>
    <property type="match status" value="1"/>
</dbReference>
<sequence>MVLMASIGLALPQFPAGAQLLGPVERTVGGLADTVTDTLSSGLGATERLAEDARDLTRARLRGLLRANSSALEADRRGFPVVRGEVVALSPSAASLAKAQSAGFAIARSEVLEALGVTLVTLRTPEGLRARDALAKLRKLDPAGSYDLNHIYIGAGQAVPVGNEDSQKPTGGRPLVGLIDRGAGRHPALDGLIVEQRGFAPGGVVPGGHGTAVASLLVGRDGRFRGAGAGLPLLVADVYGDGPTGGSAQALARALAWMAAREVPVVNVSLVGPPNLLVRTSVTAVQRRGLIVVAAVGNDGPAAAPLYPAAYPGVVAVTGVDSNNRVLIEAGRGPHVDFAAPGGDMAAAAARGGYSRVRGTSFATPLVAGRLAAMEGSAVARIERAKTEAVDLGRKGADSVYGMGLLCGKCRNMVN</sequence>
<keyword evidence="3 5" id="KW-0378">Hydrolase</keyword>
<comment type="similarity">
    <text evidence="1 5">Belongs to the peptidase S8 family.</text>
</comment>
<evidence type="ECO:0000313" key="7">
    <source>
        <dbReference type="EMBL" id="API60858.1"/>
    </source>
</evidence>
<dbReference type="PROSITE" id="PS51892">
    <property type="entry name" value="SUBTILASE"/>
    <property type="match status" value="1"/>
</dbReference>
<dbReference type="Gene3D" id="3.40.50.200">
    <property type="entry name" value="Peptidase S8/S53 domain"/>
    <property type="match status" value="1"/>
</dbReference>